<evidence type="ECO:0000313" key="2">
    <source>
        <dbReference type="EMBL" id="WKA06470.1"/>
    </source>
</evidence>
<dbReference type="Gene3D" id="1.25.40.10">
    <property type="entry name" value="Tetratricopeptide repeat domain"/>
    <property type="match status" value="1"/>
</dbReference>
<dbReference type="NCBIfam" id="TIGR00756">
    <property type="entry name" value="PPR"/>
    <property type="match status" value="1"/>
</dbReference>
<sequence>MDQTAMVSACAKTGDFAFARKLFDKMPHKDPVVWNAMISRYAYCGRSRKVSSYIQLLQGDGVKRILDFIKEMPKPEIPLKPDSSSLLGALFFNAGAFSGLKAEEIDIEILFNAQKQDLDGMRSQRSRIPVFFGLKLRDSPLYVTARACEATSVSEYTNDEIQPLATLSTFAAAPEAFYISVKLGVYAVEEGVLDHRVGMKAKLS</sequence>
<dbReference type="Proteomes" id="UP001227230">
    <property type="component" value="Chromosome 16"/>
</dbReference>
<reference evidence="2 3" key="1">
    <citation type="journal article" date="2023" name="Hortic Res">
        <title>The complete reference genome for grapevine (Vitis vinifera L.) genetics and breeding.</title>
        <authorList>
            <person name="Shi X."/>
            <person name="Cao S."/>
            <person name="Wang X."/>
            <person name="Huang S."/>
            <person name="Wang Y."/>
            <person name="Liu Z."/>
            <person name="Liu W."/>
            <person name="Leng X."/>
            <person name="Peng Y."/>
            <person name="Wang N."/>
            <person name="Wang Y."/>
            <person name="Ma Z."/>
            <person name="Xu X."/>
            <person name="Zhang F."/>
            <person name="Xue H."/>
            <person name="Zhong H."/>
            <person name="Wang Y."/>
            <person name="Zhang K."/>
            <person name="Velt A."/>
            <person name="Avia K."/>
            <person name="Holtgrawe D."/>
            <person name="Grimplet J."/>
            <person name="Matus J.T."/>
            <person name="Ware D."/>
            <person name="Wu X."/>
            <person name="Wang H."/>
            <person name="Liu C."/>
            <person name="Fang Y."/>
            <person name="Rustenholz C."/>
            <person name="Cheng Z."/>
            <person name="Xiao H."/>
            <person name="Zhou Y."/>
        </authorList>
    </citation>
    <scope>NUCLEOTIDE SEQUENCE [LARGE SCALE GENOMIC DNA]</scope>
    <source>
        <strain evidence="3">cv. Pinot noir / PN40024</strain>
        <tissue evidence="2">Leaf</tissue>
    </source>
</reference>
<proteinExistence type="predicted"/>
<evidence type="ECO:0000256" key="1">
    <source>
        <dbReference type="ARBA" id="ARBA00022737"/>
    </source>
</evidence>
<keyword evidence="3" id="KW-1185">Reference proteome</keyword>
<dbReference type="Pfam" id="PF01535">
    <property type="entry name" value="PPR"/>
    <property type="match status" value="2"/>
</dbReference>
<organism evidence="2 3">
    <name type="scientific">Vitis vinifera</name>
    <name type="common">Grape</name>
    <dbReference type="NCBI Taxonomy" id="29760"/>
    <lineage>
        <taxon>Eukaryota</taxon>
        <taxon>Viridiplantae</taxon>
        <taxon>Streptophyta</taxon>
        <taxon>Embryophyta</taxon>
        <taxon>Tracheophyta</taxon>
        <taxon>Spermatophyta</taxon>
        <taxon>Magnoliopsida</taxon>
        <taxon>eudicotyledons</taxon>
        <taxon>Gunneridae</taxon>
        <taxon>Pentapetalae</taxon>
        <taxon>rosids</taxon>
        <taxon>Vitales</taxon>
        <taxon>Vitaceae</taxon>
        <taxon>Viteae</taxon>
        <taxon>Vitis</taxon>
    </lineage>
</organism>
<evidence type="ECO:0000313" key="3">
    <source>
        <dbReference type="Proteomes" id="UP001227230"/>
    </source>
</evidence>
<gene>
    <name evidence="2" type="ORF">VitviT2T_024367</name>
</gene>
<keyword evidence="1" id="KW-0677">Repeat</keyword>
<dbReference type="InterPro" id="IPR002885">
    <property type="entry name" value="PPR_rpt"/>
</dbReference>
<dbReference type="EMBL" id="CP126663">
    <property type="protein sequence ID" value="WKA06470.1"/>
    <property type="molecule type" value="Genomic_DNA"/>
</dbReference>
<evidence type="ECO:0008006" key="4">
    <source>
        <dbReference type="Google" id="ProtNLM"/>
    </source>
</evidence>
<accession>A0ABY9DGB3</accession>
<protein>
    <recommendedName>
        <fullName evidence="4">Pentatricopeptide repeat-containing protein</fullName>
    </recommendedName>
</protein>
<name>A0ABY9DGB3_VITVI</name>
<dbReference type="InterPro" id="IPR011990">
    <property type="entry name" value="TPR-like_helical_dom_sf"/>
</dbReference>